<proteinExistence type="inferred from homology"/>
<gene>
    <name evidence="9" type="ordered locus">Mycch_5537</name>
</gene>
<protein>
    <submittedName>
        <fullName evidence="9">Type VII secretion protein EccE</fullName>
    </submittedName>
</protein>
<dbReference type="PATRIC" id="fig|710421.3.peg.5522"/>
<feature type="transmembrane region" description="Helical" evidence="7">
    <location>
        <begin position="20"/>
        <end position="38"/>
    </location>
</feature>
<dbReference type="OrthoDB" id="4152590at2"/>
<dbReference type="InterPro" id="IPR050051">
    <property type="entry name" value="EccE_dom"/>
</dbReference>
<comment type="subcellular location">
    <subcellularLocation>
        <location evidence="1">Cell membrane</location>
    </subcellularLocation>
</comment>
<evidence type="ECO:0000256" key="2">
    <source>
        <dbReference type="ARBA" id="ARBA00007759"/>
    </source>
</evidence>
<evidence type="ECO:0000256" key="3">
    <source>
        <dbReference type="ARBA" id="ARBA00022475"/>
    </source>
</evidence>
<keyword evidence="3" id="KW-1003">Cell membrane</keyword>
<name>I4BSE5_MYCCN</name>
<evidence type="ECO:0000256" key="4">
    <source>
        <dbReference type="ARBA" id="ARBA00022692"/>
    </source>
</evidence>
<dbReference type="AlphaFoldDB" id="I4BSE5"/>
<keyword evidence="5 7" id="KW-1133">Transmembrane helix</keyword>
<keyword evidence="10" id="KW-1185">Reference proteome</keyword>
<evidence type="ECO:0000313" key="10">
    <source>
        <dbReference type="Proteomes" id="UP000006057"/>
    </source>
</evidence>
<evidence type="ECO:0000256" key="7">
    <source>
        <dbReference type="SAM" id="Phobius"/>
    </source>
</evidence>
<dbReference type="InterPro" id="IPR021368">
    <property type="entry name" value="T7SS_EccE"/>
</dbReference>
<dbReference type="NCBIfam" id="TIGR03923">
    <property type="entry name" value="T7SS_EccE"/>
    <property type="match status" value="1"/>
</dbReference>
<evidence type="ECO:0000259" key="8">
    <source>
        <dbReference type="Pfam" id="PF11203"/>
    </source>
</evidence>
<accession>I4BSE5</accession>
<dbReference type="EMBL" id="CP003054">
    <property type="protein sequence ID" value="AFM20202.1"/>
    <property type="molecule type" value="Genomic_DNA"/>
</dbReference>
<keyword evidence="4 7" id="KW-0812">Transmembrane</keyword>
<dbReference type="Proteomes" id="UP000006057">
    <property type="component" value="Plasmid pMYCCH.01"/>
</dbReference>
<geneLocation type="plasmid" evidence="9 10">
    <name>pMYCCH.01</name>
</geneLocation>
<comment type="similarity">
    <text evidence="2">Belongs to the EccE family.</text>
</comment>
<reference evidence="9 10" key="1">
    <citation type="submission" date="2012-06" db="EMBL/GenBank/DDBJ databases">
        <title>Complete sequence of plasmid 1 of Mycobacterium chubuense NBB4.</title>
        <authorList>
            <consortium name="US DOE Joint Genome Institute"/>
            <person name="Lucas S."/>
            <person name="Han J."/>
            <person name="Lapidus A."/>
            <person name="Cheng J.-F."/>
            <person name="Goodwin L."/>
            <person name="Pitluck S."/>
            <person name="Peters L."/>
            <person name="Mikhailova N."/>
            <person name="Teshima H."/>
            <person name="Detter J.C."/>
            <person name="Han C."/>
            <person name="Tapia R."/>
            <person name="Land M."/>
            <person name="Hauser L."/>
            <person name="Kyrpides N."/>
            <person name="Ivanova N."/>
            <person name="Pagani I."/>
            <person name="Mattes T."/>
            <person name="Holmes A."/>
            <person name="Rutledge P."/>
            <person name="Paulsen I."/>
            <person name="Coleman N."/>
            <person name="Woyke T."/>
        </authorList>
    </citation>
    <scope>NUCLEOTIDE SEQUENCE [LARGE SCALE GENOMIC DNA]</scope>
    <source>
        <strain evidence="9 10">NBB4</strain>
        <plasmid evidence="9 10">pMYCCH.01</plasmid>
    </source>
</reference>
<keyword evidence="6 7" id="KW-0472">Membrane</keyword>
<evidence type="ECO:0000256" key="5">
    <source>
        <dbReference type="ARBA" id="ARBA00022989"/>
    </source>
</evidence>
<evidence type="ECO:0000313" key="9">
    <source>
        <dbReference type="EMBL" id="AFM20202.1"/>
    </source>
</evidence>
<evidence type="ECO:0000256" key="1">
    <source>
        <dbReference type="ARBA" id="ARBA00004236"/>
    </source>
</evidence>
<dbReference type="KEGG" id="mcb:Mycch_5537"/>
<keyword evidence="9" id="KW-0614">Plasmid</keyword>
<sequence length="516" mass="56283" precursor="true">MKERIWGARADLRAALPTEVLAVLGTGITVAFGAPWWAGAAGGAVLGALLFMVKAARLTPWQWLKRSIGRLRHKDHRVDTGEFVDVDSDGQPLGLHTDGETLVTMINVWGRPYIPTLLRPQGAETPNTLPLTVIAQQMQRVGLGVDVDVIAQGRRTASDNYGQFYAQLLADRPAAGQRSTILIVRMDTRAADTAAGLMWRTDAAAAVAAVTRRITRALRQNGCRAEPMTAEDMRQAVVDMHGGSQENVQSTFREGWKDLTHRGTHVTSYYLSAEDLTAERIDDMWAIASEHTLLALHLRRSSEGITTVSATVRFTTAQPLLTPPAVILNRYTGRQWWALSALLPGAERITGMPARLLTDDLDAAVAIGSSGVMLGKVDDALLLMPLRDPAGPTRIVIDADDDLAVRQIIRRASASGEMVAVYDPRRRWAMGAPSSRIWNTPDLRAQPPRPPTVVVHNGTSNPYPGAPVSISVGAGARSVEPDVRITQRNGRIRIETERFTARVDAVSFRSEQVFLN</sequence>
<feature type="domain" description="Type VII secretion system protein EccE" evidence="8">
    <location>
        <begin position="174"/>
        <end position="269"/>
    </location>
</feature>
<organism evidence="9 10">
    <name type="scientific">Mycolicibacterium chubuense (strain NBB4)</name>
    <name type="common">Mycobacterium chubuense</name>
    <dbReference type="NCBI Taxonomy" id="710421"/>
    <lineage>
        <taxon>Bacteria</taxon>
        <taxon>Bacillati</taxon>
        <taxon>Actinomycetota</taxon>
        <taxon>Actinomycetes</taxon>
        <taxon>Mycobacteriales</taxon>
        <taxon>Mycobacteriaceae</taxon>
        <taxon>Mycolicibacterium</taxon>
    </lineage>
</organism>
<dbReference type="Pfam" id="PF11203">
    <property type="entry name" value="EccE"/>
    <property type="match status" value="1"/>
</dbReference>
<evidence type="ECO:0000256" key="6">
    <source>
        <dbReference type="ARBA" id="ARBA00023136"/>
    </source>
</evidence>
<dbReference type="GO" id="GO:0005886">
    <property type="term" value="C:plasma membrane"/>
    <property type="evidence" value="ECO:0007669"/>
    <property type="project" value="UniProtKB-SubCell"/>
</dbReference>
<dbReference type="RefSeq" id="WP_014805491.1">
    <property type="nucleotide sequence ID" value="NC_018022.1"/>
</dbReference>
<dbReference type="HOGENOM" id="CLU_040158_0_0_11"/>